<dbReference type="OrthoDB" id="9805976at2"/>
<protein>
    <submittedName>
        <fullName evidence="4">Multimeric flavodoxin WrbA</fullName>
    </submittedName>
</protein>
<dbReference type="Proteomes" id="UP000295063">
    <property type="component" value="Unassembled WGS sequence"/>
</dbReference>
<dbReference type="PANTHER" id="PTHR43278">
    <property type="entry name" value="NAD(P)H-DEPENDENT FMN-CONTAINING OXIDOREDUCTASE YWQN-RELATED"/>
    <property type="match status" value="1"/>
</dbReference>
<dbReference type="InterPro" id="IPR029039">
    <property type="entry name" value="Flavoprotein-like_sf"/>
</dbReference>
<reference evidence="4 5" key="1">
    <citation type="submission" date="2019-03" db="EMBL/GenBank/DDBJ databases">
        <title>Genomic Encyclopedia of Type Strains, Phase IV (KMG-IV): sequencing the most valuable type-strain genomes for metagenomic binning, comparative biology and taxonomic classification.</title>
        <authorList>
            <person name="Goeker M."/>
        </authorList>
    </citation>
    <scope>NUCLEOTIDE SEQUENCE [LARGE SCALE GENOMIC DNA]</scope>
    <source>
        <strain evidence="4 5">DSM 15969</strain>
    </source>
</reference>
<feature type="domain" description="NADPH-dependent FMN reductase-like" evidence="3">
    <location>
        <begin position="1"/>
        <end position="104"/>
    </location>
</feature>
<dbReference type="InterPro" id="IPR051796">
    <property type="entry name" value="ISF_SsuE-like"/>
</dbReference>
<evidence type="ECO:0000313" key="5">
    <source>
        <dbReference type="Proteomes" id="UP000295063"/>
    </source>
</evidence>
<evidence type="ECO:0000256" key="2">
    <source>
        <dbReference type="ARBA" id="ARBA00022643"/>
    </source>
</evidence>
<dbReference type="GO" id="GO:0016491">
    <property type="term" value="F:oxidoreductase activity"/>
    <property type="evidence" value="ECO:0007669"/>
    <property type="project" value="InterPro"/>
</dbReference>
<name>A0A4R1PWH6_9FIRM</name>
<keyword evidence="1" id="KW-0285">Flavoprotein</keyword>
<proteinExistence type="predicted"/>
<dbReference type="PANTHER" id="PTHR43278:SF2">
    <property type="entry name" value="IRON-SULFUR FLAVOPROTEIN"/>
    <property type="match status" value="1"/>
</dbReference>
<dbReference type="EMBL" id="SLUI01000007">
    <property type="protein sequence ID" value="TCL36754.1"/>
    <property type="molecule type" value="Genomic_DNA"/>
</dbReference>
<evidence type="ECO:0000256" key="1">
    <source>
        <dbReference type="ARBA" id="ARBA00022630"/>
    </source>
</evidence>
<organism evidence="4 5">
    <name type="scientific">Anaerospora hongkongensis</name>
    <dbReference type="NCBI Taxonomy" id="244830"/>
    <lineage>
        <taxon>Bacteria</taxon>
        <taxon>Bacillati</taxon>
        <taxon>Bacillota</taxon>
        <taxon>Negativicutes</taxon>
        <taxon>Selenomonadales</taxon>
        <taxon>Sporomusaceae</taxon>
        <taxon>Anaerospora</taxon>
    </lineage>
</organism>
<accession>A0A4R1PWH6</accession>
<comment type="caution">
    <text evidence="4">The sequence shown here is derived from an EMBL/GenBank/DDBJ whole genome shotgun (WGS) entry which is preliminary data.</text>
</comment>
<keyword evidence="2" id="KW-0288">FMN</keyword>
<keyword evidence="5" id="KW-1185">Reference proteome</keyword>
<gene>
    <name evidence="4" type="ORF">EV210_10716</name>
</gene>
<evidence type="ECO:0000313" key="4">
    <source>
        <dbReference type="EMBL" id="TCL36754.1"/>
    </source>
</evidence>
<dbReference type="Pfam" id="PF03358">
    <property type="entry name" value="FMN_red"/>
    <property type="match status" value="1"/>
</dbReference>
<dbReference type="AlphaFoldDB" id="A0A4R1PWH6"/>
<dbReference type="SUPFAM" id="SSF52218">
    <property type="entry name" value="Flavoproteins"/>
    <property type="match status" value="1"/>
</dbReference>
<dbReference type="Gene3D" id="3.40.50.360">
    <property type="match status" value="1"/>
</dbReference>
<dbReference type="RefSeq" id="WP_132080147.1">
    <property type="nucleotide sequence ID" value="NZ_SLUI01000007.1"/>
</dbReference>
<dbReference type="InterPro" id="IPR005025">
    <property type="entry name" value="FMN_Rdtase-like_dom"/>
</dbReference>
<evidence type="ECO:0000259" key="3">
    <source>
        <dbReference type="Pfam" id="PF03358"/>
    </source>
</evidence>
<sequence length="222" mass="24698">MKITAFNGSPQAEKSATHVIVQKFLEGAEAAGAAVDNVFLINQNINHCTGCFACWFKTPGRCIFNDDMELLLEKYMSSDIICLATPVYTWNMTAALKNFVDRLVPLRCPVATQAEGRYDMNVRMKFPEAVVISNAGFPGENNFATIKEVFKSANPVVEIYRNCGKLLKASNPELKAVVEEYLGYVKQAGFELGSGQSVSDTTKEKLQMELVRPDQYIKMMNI</sequence>